<evidence type="ECO:0000313" key="1">
    <source>
        <dbReference type="EMBL" id="KJV66062.1"/>
    </source>
</evidence>
<reference evidence="1 2" key="1">
    <citation type="submission" date="2015-02" db="EMBL/GenBank/DDBJ databases">
        <title>Genome Sequencing of Rickettsiales.</title>
        <authorList>
            <person name="Daugherty S.C."/>
            <person name="Su Q."/>
            <person name="Abolude K."/>
            <person name="Beier-Sexton M."/>
            <person name="Carlyon J.A."/>
            <person name="Carter R."/>
            <person name="Day N.P."/>
            <person name="Dumler S.J."/>
            <person name="Dyachenko V."/>
            <person name="Godinez A."/>
            <person name="Kurtti T.J."/>
            <person name="Lichay M."/>
            <person name="Mullins K.E."/>
            <person name="Ott S."/>
            <person name="Pappas-Brown V."/>
            <person name="Paris D.H."/>
            <person name="Patel P."/>
            <person name="Richards A.L."/>
            <person name="Sadzewicz L."/>
            <person name="Sears K."/>
            <person name="Seidman D."/>
            <person name="Sengamalay N."/>
            <person name="Stenos J."/>
            <person name="Tallon L.J."/>
            <person name="Vincent G."/>
            <person name="Fraser C.M."/>
            <person name="Munderloh U."/>
            <person name="Dunning-Hotopp J.C."/>
        </authorList>
    </citation>
    <scope>NUCLEOTIDE SEQUENCE [LARGE SCALE GENOMIC DNA]</scope>
    <source>
        <strain evidence="1 2">EmCRT</strain>
    </source>
</reference>
<name>A0A0F3NEF2_9RICK</name>
<dbReference type="Proteomes" id="UP000033546">
    <property type="component" value="Unassembled WGS sequence"/>
</dbReference>
<sequence>MIFHINGVNVDESQRLNRLVTYRDYVWFYRSICVGIITINNKLVFLRGEETPFYYKQEIIPYYIFFMKGKEEDTKVWNCILVKRSEVVQFITENLAIINAEKTNNPIGIISHIDDMLNYSYGEIICSGQGKMTLSKLKKDLKDICKNSDNAQLNSMTFPLTYWGKLIQNIVEIIPVQRGGYTRINS</sequence>
<accession>A0A0F3NEF2</accession>
<comment type="caution">
    <text evidence="1">The sequence shown here is derived from an EMBL/GenBank/DDBJ whole genome shotgun (WGS) entry which is preliminary data.</text>
</comment>
<dbReference type="AlphaFoldDB" id="A0A0F3NEF2"/>
<proteinExistence type="predicted"/>
<protein>
    <submittedName>
        <fullName evidence="1">Uncharacterized protein</fullName>
    </submittedName>
</protein>
<dbReference type="PATRIC" id="fig|1359167.3.peg.243"/>
<dbReference type="EMBL" id="LANU01000001">
    <property type="protein sequence ID" value="KJV66062.1"/>
    <property type="molecule type" value="Genomic_DNA"/>
</dbReference>
<gene>
    <name evidence="1" type="ORF">EMUCRT_0253</name>
</gene>
<organism evidence="1 2">
    <name type="scientific">Ehrlichia cf. muris str. EmCRT</name>
    <dbReference type="NCBI Taxonomy" id="1359167"/>
    <lineage>
        <taxon>Bacteria</taxon>
        <taxon>Pseudomonadati</taxon>
        <taxon>Pseudomonadota</taxon>
        <taxon>Alphaproteobacteria</taxon>
        <taxon>Rickettsiales</taxon>
        <taxon>Anaplasmataceae</taxon>
        <taxon>Ehrlichia</taxon>
    </lineage>
</organism>
<evidence type="ECO:0000313" key="2">
    <source>
        <dbReference type="Proteomes" id="UP000033546"/>
    </source>
</evidence>
<dbReference type="RefSeq" id="WP_045804626.1">
    <property type="nucleotide sequence ID" value="NZ_LANU01000001.1"/>
</dbReference>